<keyword evidence="2" id="KW-1185">Reference proteome</keyword>
<proteinExistence type="predicted"/>
<accession>A0A498JT01</accession>
<dbReference type="EMBL" id="RDQH01000331">
    <property type="protein sequence ID" value="RXH98560.1"/>
    <property type="molecule type" value="Genomic_DNA"/>
</dbReference>
<reference evidence="1 2" key="1">
    <citation type="submission" date="2018-10" db="EMBL/GenBank/DDBJ databases">
        <title>A high-quality apple genome assembly.</title>
        <authorList>
            <person name="Hu J."/>
        </authorList>
    </citation>
    <scope>NUCLEOTIDE SEQUENCE [LARGE SCALE GENOMIC DNA]</scope>
    <source>
        <strain evidence="2">cv. HFTH1</strain>
        <tissue evidence="1">Young leaf</tissue>
    </source>
</reference>
<gene>
    <name evidence="1" type="ORF">DVH24_010885</name>
</gene>
<dbReference type="Proteomes" id="UP000290289">
    <property type="component" value="Chromosome 5"/>
</dbReference>
<organism evidence="1 2">
    <name type="scientific">Malus domestica</name>
    <name type="common">Apple</name>
    <name type="synonym">Pyrus malus</name>
    <dbReference type="NCBI Taxonomy" id="3750"/>
    <lineage>
        <taxon>Eukaryota</taxon>
        <taxon>Viridiplantae</taxon>
        <taxon>Streptophyta</taxon>
        <taxon>Embryophyta</taxon>
        <taxon>Tracheophyta</taxon>
        <taxon>Spermatophyta</taxon>
        <taxon>Magnoliopsida</taxon>
        <taxon>eudicotyledons</taxon>
        <taxon>Gunneridae</taxon>
        <taxon>Pentapetalae</taxon>
        <taxon>rosids</taxon>
        <taxon>fabids</taxon>
        <taxon>Rosales</taxon>
        <taxon>Rosaceae</taxon>
        <taxon>Amygdaloideae</taxon>
        <taxon>Maleae</taxon>
        <taxon>Malus</taxon>
    </lineage>
</organism>
<evidence type="ECO:0000313" key="2">
    <source>
        <dbReference type="Proteomes" id="UP000290289"/>
    </source>
</evidence>
<evidence type="ECO:0000313" key="1">
    <source>
        <dbReference type="EMBL" id="RXH98560.1"/>
    </source>
</evidence>
<evidence type="ECO:0008006" key="3">
    <source>
        <dbReference type="Google" id="ProtNLM"/>
    </source>
</evidence>
<comment type="caution">
    <text evidence="1">The sequence shown here is derived from an EMBL/GenBank/DDBJ whole genome shotgun (WGS) entry which is preliminary data.</text>
</comment>
<name>A0A498JT01_MALDO</name>
<sequence>MREWLAEFVASLSRESFDMSLAIVWSIWKEHNSFVWSGSALDPLDIYSNTLTWLNEYKKWHESVVTREIKLVVASPKNGSSPTVIPYVLLSVTEEVERRREERERESASVVFGWWQGSLEWRMRWRWYCNFLCSEHRDVPAGCPPSRNGRNLLTEILAAREVVDFGRQLAVTQVTFEGDALLVLKALQWDATANNGPCGHSIT</sequence>
<protein>
    <recommendedName>
        <fullName evidence="3">RNase H type-1 domain-containing protein</fullName>
    </recommendedName>
</protein>
<dbReference type="AlphaFoldDB" id="A0A498JT01"/>